<keyword evidence="3 6" id="KW-0812">Transmembrane</keyword>
<evidence type="ECO:0000256" key="6">
    <source>
        <dbReference type="SAM" id="Phobius"/>
    </source>
</evidence>
<feature type="transmembrane region" description="Helical" evidence="6">
    <location>
        <begin position="65"/>
        <end position="86"/>
    </location>
</feature>
<dbReference type="CDD" id="cd15904">
    <property type="entry name" value="TSPO_MBR"/>
    <property type="match status" value="1"/>
</dbReference>
<sequence length="189" mass="20891">IIVGTTLAARVRGLIAICRPIMHYGTLAACVATPYIGGFLGSSVVRRNMEWYRSLKRPLHAPPEWIFAPAWSILYGCMGTASYLIIKEAGQQDVRIPIAVYGANLLLNFSWTPVFFGLHRLKTSVAIIVGTTLTAFGCHYLFHKVNPTAGLLMLPYVIWLLFASSVNIGTARLNSPPTKEEEEEKNRPS</sequence>
<dbReference type="FunFam" id="1.20.1260.100:FF:000001">
    <property type="entry name" value="translocator protein 2"/>
    <property type="match status" value="1"/>
</dbReference>
<dbReference type="InterPro" id="IPR038330">
    <property type="entry name" value="TspO/MBR-related_sf"/>
</dbReference>
<dbReference type="InterPro" id="IPR004307">
    <property type="entry name" value="TspO_MBR"/>
</dbReference>
<evidence type="ECO:0000256" key="2">
    <source>
        <dbReference type="ARBA" id="ARBA00007524"/>
    </source>
</evidence>
<dbReference type="Gene3D" id="1.20.1260.100">
    <property type="entry name" value="TspO/MBR protein"/>
    <property type="match status" value="1"/>
</dbReference>
<organism evidence="7">
    <name type="scientific">Schistocephalus solidus</name>
    <name type="common">Tapeworm</name>
    <dbReference type="NCBI Taxonomy" id="70667"/>
    <lineage>
        <taxon>Eukaryota</taxon>
        <taxon>Metazoa</taxon>
        <taxon>Spiralia</taxon>
        <taxon>Lophotrochozoa</taxon>
        <taxon>Platyhelminthes</taxon>
        <taxon>Cestoda</taxon>
        <taxon>Eucestoda</taxon>
        <taxon>Diphyllobothriidea</taxon>
        <taxon>Diphyllobothriidae</taxon>
        <taxon>Schistocephalus</taxon>
    </lineage>
</organism>
<accession>A0A0X3NJ57</accession>
<keyword evidence="4 6" id="KW-1133">Transmembrane helix</keyword>
<proteinExistence type="inferred from homology"/>
<dbReference type="Pfam" id="PF03073">
    <property type="entry name" value="TspO_MBR"/>
    <property type="match status" value="1"/>
</dbReference>
<comment type="subcellular location">
    <subcellularLocation>
        <location evidence="1">Membrane</location>
        <topology evidence="1">Multi-pass membrane protein</topology>
    </subcellularLocation>
</comment>
<feature type="transmembrane region" description="Helical" evidence="6">
    <location>
        <begin position="21"/>
        <end position="45"/>
    </location>
</feature>
<dbReference type="PANTHER" id="PTHR10057:SF0">
    <property type="entry name" value="TRANSLOCATOR PROTEIN"/>
    <property type="match status" value="1"/>
</dbReference>
<feature type="non-terminal residue" evidence="7">
    <location>
        <position position="1"/>
    </location>
</feature>
<evidence type="ECO:0000313" key="7">
    <source>
        <dbReference type="EMBL" id="JAP39718.1"/>
    </source>
</evidence>
<comment type="similarity">
    <text evidence="2">Belongs to the TspO/BZRP family.</text>
</comment>
<protein>
    <submittedName>
        <fullName evidence="7">Translocator protein</fullName>
    </submittedName>
</protein>
<dbReference type="GO" id="GO:0005741">
    <property type="term" value="C:mitochondrial outer membrane"/>
    <property type="evidence" value="ECO:0007669"/>
    <property type="project" value="TreeGrafter"/>
</dbReference>
<gene>
    <name evidence="7" type="primary">TSPO</name>
    <name evidence="7" type="ORF">TR84345</name>
</gene>
<feature type="transmembrane region" description="Helical" evidence="6">
    <location>
        <begin position="98"/>
        <end position="118"/>
    </location>
</feature>
<dbReference type="GO" id="GO:0033013">
    <property type="term" value="P:tetrapyrrole metabolic process"/>
    <property type="evidence" value="ECO:0007669"/>
    <property type="project" value="UniProtKB-ARBA"/>
</dbReference>
<dbReference type="EMBL" id="GEEE01023507">
    <property type="protein sequence ID" value="JAP39718.1"/>
    <property type="molecule type" value="Transcribed_RNA"/>
</dbReference>
<dbReference type="AlphaFoldDB" id="A0A0X3NJ57"/>
<evidence type="ECO:0000256" key="5">
    <source>
        <dbReference type="ARBA" id="ARBA00023136"/>
    </source>
</evidence>
<evidence type="ECO:0000256" key="4">
    <source>
        <dbReference type="ARBA" id="ARBA00022989"/>
    </source>
</evidence>
<name>A0A0X3NJ57_SCHSO</name>
<evidence type="ECO:0000256" key="1">
    <source>
        <dbReference type="ARBA" id="ARBA00004141"/>
    </source>
</evidence>
<evidence type="ECO:0000256" key="3">
    <source>
        <dbReference type="ARBA" id="ARBA00022692"/>
    </source>
</evidence>
<dbReference type="PANTHER" id="PTHR10057">
    <property type="entry name" value="PERIPHERAL-TYPE BENZODIAZEPINE RECEPTOR"/>
    <property type="match status" value="1"/>
</dbReference>
<feature type="transmembrane region" description="Helical" evidence="6">
    <location>
        <begin position="124"/>
        <end position="142"/>
    </location>
</feature>
<reference evidence="7" key="1">
    <citation type="submission" date="2016-01" db="EMBL/GenBank/DDBJ databases">
        <title>Reference transcriptome for the parasite Schistocephalus solidus: insights into the molecular evolution of parasitism.</title>
        <authorList>
            <person name="Hebert F.O."/>
            <person name="Grambauer S."/>
            <person name="Barber I."/>
            <person name="Landry C.R."/>
            <person name="Aubin-Horth N."/>
        </authorList>
    </citation>
    <scope>NUCLEOTIDE SEQUENCE</scope>
</reference>
<keyword evidence="5 6" id="KW-0472">Membrane</keyword>
<feature type="transmembrane region" description="Helical" evidence="6">
    <location>
        <begin position="149"/>
        <end position="168"/>
    </location>
</feature>